<organism evidence="2 3">
    <name type="scientific">Plastoroseomonas hellenica</name>
    <dbReference type="NCBI Taxonomy" id="2687306"/>
    <lineage>
        <taxon>Bacteria</taxon>
        <taxon>Pseudomonadati</taxon>
        <taxon>Pseudomonadota</taxon>
        <taxon>Alphaproteobacteria</taxon>
        <taxon>Acetobacterales</taxon>
        <taxon>Acetobacteraceae</taxon>
        <taxon>Plastoroseomonas</taxon>
    </lineage>
</organism>
<gene>
    <name evidence="2" type="ORF">GXW71_32575</name>
</gene>
<dbReference type="SUPFAM" id="SSF53756">
    <property type="entry name" value="UDP-Glycosyltransferase/glycogen phosphorylase"/>
    <property type="match status" value="1"/>
</dbReference>
<dbReference type="Proteomes" id="UP001196870">
    <property type="component" value="Unassembled WGS sequence"/>
</dbReference>
<evidence type="ECO:0008006" key="4">
    <source>
        <dbReference type="Google" id="ProtNLM"/>
    </source>
</evidence>
<dbReference type="InterPro" id="IPR007739">
    <property type="entry name" value="RgpF"/>
</dbReference>
<name>A0ABS5F9G5_9PROT</name>
<evidence type="ECO:0000256" key="1">
    <source>
        <dbReference type="SAM" id="MobiDB-lite"/>
    </source>
</evidence>
<feature type="region of interest" description="Disordered" evidence="1">
    <location>
        <begin position="1"/>
        <end position="39"/>
    </location>
</feature>
<evidence type="ECO:0000313" key="2">
    <source>
        <dbReference type="EMBL" id="MBR0669131.1"/>
    </source>
</evidence>
<evidence type="ECO:0000313" key="3">
    <source>
        <dbReference type="Proteomes" id="UP001196870"/>
    </source>
</evidence>
<proteinExistence type="predicted"/>
<feature type="compositionally biased region" description="Pro residues" evidence="1">
    <location>
        <begin position="1"/>
        <end position="10"/>
    </location>
</feature>
<sequence length="858" mass="94130">MGNPSEPMPPSRQAGDPQRLGALADLSDRPFRVRRPPKRKRRLHRLLSSSLARAASCLSLLAGSCRTACIDARERWAGAEGRLLRLYNGKPRGQARSLALYAHFSPHSGISDMILAQLREYARLGFRVVFVSASPHFHDADFARMSDVVELAVHRRNFGLDFGAWVDALTLVPGICEQVDELLLVNDSILGPLHPLDQPLARMRSGGDGLFGMTDGVQYAPHLQSYFLLARGEAVIADVVSFLRSARLSASKRLVVQRFEIALSEYMRDRGHRVAALWSYDDLESELLRSEEDLAALFAALPENRWLAGGHGGPLTLRRQLLDLPLNPVHYFAGMLVRRCGFPFLKTELVLRNPQRIPEAVNWRAMIPPDSPVPIEAIEDHLLAYERPLRPGRHHRASSHSINGGIEADKKPLTEPQIEEPVWRPTLAAAWIRRTEAFGPPDCPSITKARDILARISRFPLVVSFSHDDYAANCGGAQNVIHAEQLGFAAEGLGYLHLAPVRTGNRLADPDPSACFSVRLDGTLMGTAAFGTLLEVCEALGRQSAALASIVHHLSGHAPEQVQALHEAIRTRQMLFWLHDFGTICESPALLRNDIAFCGAPPASSTACMVCVHGAGRPGHVKRLHAFFEAASPCVLAPSELALDFWKRHVGIEVELSGVLPPALLMPLPTPPIARPTRKRLRIAHLGARAFHKGWHIFAGLAERFSADGRYEFLQLGMDEALPLTSHVRHVPVRVGPGGQAAMADAVFVEEVDVVVNWSLCFETFSFTTHEAIAGGALVITHPRSGNVWRAIVDNTPRQGHAATDEAALEELFAGDGLRDLLADAHRARHLLVFAGASAEWLLARSAEARKRSLRGNG</sequence>
<dbReference type="RefSeq" id="WP_211857828.1">
    <property type="nucleotide sequence ID" value="NZ_JAAGBB010000084.1"/>
</dbReference>
<dbReference type="Pfam" id="PF05045">
    <property type="entry name" value="RgpF"/>
    <property type="match status" value="1"/>
</dbReference>
<dbReference type="EMBL" id="JAAGBB010000084">
    <property type="protein sequence ID" value="MBR0669131.1"/>
    <property type="molecule type" value="Genomic_DNA"/>
</dbReference>
<keyword evidence="3" id="KW-1185">Reference proteome</keyword>
<reference evidence="3" key="1">
    <citation type="journal article" date="2021" name="Syst. Appl. Microbiol.">
        <title>Roseomonas hellenica sp. nov., isolated from roots of wild-growing Alkanna tinctoria.</title>
        <authorList>
            <person name="Rat A."/>
            <person name="Naranjo H.D."/>
            <person name="Lebbe L."/>
            <person name="Cnockaert M."/>
            <person name="Krigas N."/>
            <person name="Grigoriadou K."/>
            <person name="Maloupa E."/>
            <person name="Willems A."/>
        </authorList>
    </citation>
    <scope>NUCLEOTIDE SEQUENCE [LARGE SCALE GENOMIC DNA]</scope>
    <source>
        <strain evidence="3">LMG 31523</strain>
    </source>
</reference>
<accession>A0ABS5F9G5</accession>
<comment type="caution">
    <text evidence="2">The sequence shown here is derived from an EMBL/GenBank/DDBJ whole genome shotgun (WGS) entry which is preliminary data.</text>
</comment>
<protein>
    <recommendedName>
        <fullName evidence="4">Rhamnan synthesis protein F</fullName>
    </recommendedName>
</protein>